<evidence type="ECO:0000313" key="17">
    <source>
        <dbReference type="EMBL" id="RAR03737.1"/>
    </source>
</evidence>
<dbReference type="Gene3D" id="3.40.50.1700">
    <property type="entry name" value="Glycoside hydrolase family 3 C-terminal domain"/>
    <property type="match status" value="1"/>
</dbReference>
<dbReference type="Pfam" id="PF14310">
    <property type="entry name" value="Fn3-like"/>
    <property type="match status" value="1"/>
</dbReference>
<keyword evidence="10" id="KW-0325">Glycoprotein</keyword>
<dbReference type="Proteomes" id="UP000249619">
    <property type="component" value="Unassembled WGS sequence"/>
</dbReference>
<keyword evidence="9" id="KW-0136">Cellulose degradation</keyword>
<dbReference type="FunFam" id="2.60.40.10:FF:000757">
    <property type="entry name" value="Beta-glucosidase G"/>
    <property type="match status" value="1"/>
</dbReference>
<keyword evidence="8 17" id="KW-0378">Hydrolase</keyword>
<dbReference type="GO" id="GO:0008422">
    <property type="term" value="F:beta-glucosidase activity"/>
    <property type="evidence" value="ECO:0007669"/>
    <property type="project" value="UniProtKB-EC"/>
</dbReference>
<dbReference type="GO" id="GO:0005576">
    <property type="term" value="C:extracellular region"/>
    <property type="evidence" value="ECO:0007669"/>
    <property type="project" value="UniProtKB-SubCell"/>
</dbReference>
<dbReference type="Gene3D" id="2.60.40.10">
    <property type="entry name" value="Immunoglobulins"/>
    <property type="match status" value="1"/>
</dbReference>
<evidence type="ECO:0000256" key="14">
    <source>
        <dbReference type="SAM" id="MobiDB-lite"/>
    </source>
</evidence>
<evidence type="ECO:0000256" key="15">
    <source>
        <dbReference type="SAM" id="SignalP"/>
    </source>
</evidence>
<dbReference type="SUPFAM" id="SSF51445">
    <property type="entry name" value="(Trans)glycosidases"/>
    <property type="match status" value="1"/>
</dbReference>
<comment type="pathway">
    <text evidence="3">Glycan metabolism; cellulose degradation.</text>
</comment>
<feature type="chain" id="PRO_5016991079" description="beta-glucosidase" evidence="15">
    <location>
        <begin position="19"/>
        <end position="789"/>
    </location>
</feature>
<keyword evidence="11" id="KW-0119">Carbohydrate metabolism</keyword>
<keyword evidence="13" id="KW-0624">Polysaccharide degradation</keyword>
<evidence type="ECO:0000313" key="18">
    <source>
        <dbReference type="Proteomes" id="UP000249619"/>
    </source>
</evidence>
<comment type="similarity">
    <text evidence="4">Belongs to the glycosyl hydrolase 3 family.</text>
</comment>
<keyword evidence="12" id="KW-0326">Glycosidase</keyword>
<reference evidence="18" key="1">
    <citation type="submission" date="2018-05" db="EMBL/GenBank/DDBJ databases">
        <title>Draft genome sequence of Stemphylium lycopersici strain CIDEFI 213.</title>
        <authorList>
            <person name="Medina R."/>
            <person name="Franco M.E.E."/>
            <person name="Lucentini C.G."/>
            <person name="Saparrat M.C.N."/>
            <person name="Balatti P.A."/>
        </authorList>
    </citation>
    <scope>NUCLEOTIDE SEQUENCE [LARGE SCALE GENOMIC DNA]</scope>
    <source>
        <strain evidence="18">CIDEFI 213</strain>
    </source>
</reference>
<feature type="compositionally biased region" description="Low complexity" evidence="14">
    <location>
        <begin position="223"/>
        <end position="232"/>
    </location>
</feature>
<evidence type="ECO:0000256" key="6">
    <source>
        <dbReference type="ARBA" id="ARBA00022525"/>
    </source>
</evidence>
<comment type="caution">
    <text evidence="17">The sequence shown here is derived from an EMBL/GenBank/DDBJ whole genome shotgun (WGS) entry which is preliminary data.</text>
</comment>
<evidence type="ECO:0000256" key="9">
    <source>
        <dbReference type="ARBA" id="ARBA00023001"/>
    </source>
</evidence>
<dbReference type="InterPro" id="IPR017853">
    <property type="entry name" value="GH"/>
</dbReference>
<dbReference type="Pfam" id="PF01915">
    <property type="entry name" value="Glyco_hydro_3_C"/>
    <property type="match status" value="1"/>
</dbReference>
<dbReference type="Gene3D" id="3.20.20.300">
    <property type="entry name" value="Glycoside hydrolase, family 3, N-terminal domain"/>
    <property type="match status" value="1"/>
</dbReference>
<gene>
    <name evidence="17" type="ORF">DDE83_008108</name>
</gene>
<dbReference type="InterPro" id="IPR026891">
    <property type="entry name" value="Fn3-like"/>
</dbReference>
<dbReference type="PANTHER" id="PTHR42715">
    <property type="entry name" value="BETA-GLUCOSIDASE"/>
    <property type="match status" value="1"/>
</dbReference>
<dbReference type="PANTHER" id="PTHR42715:SF14">
    <property type="entry name" value="BETA-GLUCOSIDASE D-RELATED"/>
    <property type="match status" value="1"/>
</dbReference>
<evidence type="ECO:0000256" key="10">
    <source>
        <dbReference type="ARBA" id="ARBA00023180"/>
    </source>
</evidence>
<feature type="compositionally biased region" description="Gly residues" evidence="14">
    <location>
        <begin position="187"/>
        <end position="211"/>
    </location>
</feature>
<evidence type="ECO:0000256" key="7">
    <source>
        <dbReference type="ARBA" id="ARBA00022729"/>
    </source>
</evidence>
<dbReference type="SUPFAM" id="SSF52279">
    <property type="entry name" value="Beta-D-glucan exohydrolase, C-terminal domain"/>
    <property type="match status" value="1"/>
</dbReference>
<dbReference type="InterPro" id="IPR036962">
    <property type="entry name" value="Glyco_hydro_3_N_sf"/>
</dbReference>
<dbReference type="GO" id="GO:0030245">
    <property type="term" value="P:cellulose catabolic process"/>
    <property type="evidence" value="ECO:0007669"/>
    <property type="project" value="UniProtKB-KW"/>
</dbReference>
<comment type="subcellular location">
    <subcellularLocation>
        <location evidence="2">Secreted</location>
    </subcellularLocation>
</comment>
<accession>A0A364MUB1</accession>
<proteinExistence type="inferred from homology"/>
<evidence type="ECO:0000256" key="1">
    <source>
        <dbReference type="ARBA" id="ARBA00000448"/>
    </source>
</evidence>
<organism evidence="17 18">
    <name type="scientific">Stemphylium lycopersici</name>
    <name type="common">Tomato gray leaf spot disease fungus</name>
    <name type="synonym">Thyrospora lycopersici</name>
    <dbReference type="NCBI Taxonomy" id="183478"/>
    <lineage>
        <taxon>Eukaryota</taxon>
        <taxon>Fungi</taxon>
        <taxon>Dikarya</taxon>
        <taxon>Ascomycota</taxon>
        <taxon>Pezizomycotina</taxon>
        <taxon>Dothideomycetes</taxon>
        <taxon>Pleosporomycetidae</taxon>
        <taxon>Pleosporales</taxon>
        <taxon>Pleosporineae</taxon>
        <taxon>Pleosporaceae</taxon>
        <taxon>Stemphylium</taxon>
    </lineage>
</organism>
<feature type="signal peptide" evidence="15">
    <location>
        <begin position="1"/>
        <end position="18"/>
    </location>
</feature>
<sequence length="789" mass="83931">MKCDPWILAAIYFGAVEAAASSNYTGSILSSGAVKLGDWQNAYDKASAFVETLSTSEKLSIITGGSAGNFSGLSILDSSANPINYYYVTAWPAGIAMAMTWDQTVLQEQGHALGSEFKGKGVNVGYAPTVQPLGRSPWDGRSGESYGPDSYFSGIMGGALAKGMSASGVISGAKHFILNEQETNRQGSGGFGMGGGGGGGPGGNATGGDAGGTPPSMRRRQATTENSTSTSSEAYSVIVDDKAFHETYLAPFYDTVKNGVGAVMCSMNRINGTYGCENQDTLAKHLKTELGFPGFVNPDAGAQKTGINSANAGLDYGSSTYWSNDTLVAGIANGTFTEDRLNDMVIRNLIGYFHQNQDAAYPSHAGYTDNVDVRGKHGELARKYATESLVLLKNTNDALPLTKSQHVISIFGIHAAPRNVGPNTALTVMSGVDPTMDGHMTQNGGSAMSSNAFLVTPFQAFNERAEKDGFMLKWWLNNTVVESSGGGMMVSDGAGTEISETTLGMADGSDACIVFINAWAGEGGDRSELANAEQDYLVNYVADNCNNTIVVVNTVGPRLLSQWDNHENVTAILYGGPLGQSSGHAINAVLFGDANPSGKLPHTLAKNESDYDSNFQISEASEIDFSEGNFIDYKYFDQQNKTVGYEFGFGLSYTTFEYGSNLTVSPDTGKLSETYASGDLAVGGREDLWDIVATVSILVSNSGKVEGAEVAQLYVEFPAAADEPVRQLRGFQKVMIQPGQSEKVDFKLRRRDLSIWDVVKQEWAVVRGEYKMHVGASSRDLRVAGTMTV</sequence>
<evidence type="ECO:0000256" key="3">
    <source>
        <dbReference type="ARBA" id="ARBA00004987"/>
    </source>
</evidence>
<dbReference type="STRING" id="183478.A0A364MUB1"/>
<keyword evidence="18" id="KW-1185">Reference proteome</keyword>
<evidence type="ECO:0000256" key="5">
    <source>
        <dbReference type="ARBA" id="ARBA00012744"/>
    </source>
</evidence>
<evidence type="ECO:0000256" key="4">
    <source>
        <dbReference type="ARBA" id="ARBA00005336"/>
    </source>
</evidence>
<keyword evidence="7 15" id="KW-0732">Signal</keyword>
<dbReference type="PRINTS" id="PR00133">
    <property type="entry name" value="GLHYDRLASE3"/>
</dbReference>
<dbReference type="InterPro" id="IPR036881">
    <property type="entry name" value="Glyco_hydro_3_C_sf"/>
</dbReference>
<evidence type="ECO:0000256" key="2">
    <source>
        <dbReference type="ARBA" id="ARBA00004613"/>
    </source>
</evidence>
<dbReference type="InterPro" id="IPR050288">
    <property type="entry name" value="Cellulose_deg_GH3"/>
</dbReference>
<name>A0A364MUB1_STELY</name>
<dbReference type="InterPro" id="IPR013783">
    <property type="entry name" value="Ig-like_fold"/>
</dbReference>
<evidence type="ECO:0000256" key="11">
    <source>
        <dbReference type="ARBA" id="ARBA00023277"/>
    </source>
</evidence>
<evidence type="ECO:0000259" key="16">
    <source>
        <dbReference type="SMART" id="SM01217"/>
    </source>
</evidence>
<dbReference type="AlphaFoldDB" id="A0A364MUB1"/>
<dbReference type="InterPro" id="IPR001764">
    <property type="entry name" value="Glyco_hydro_3_N"/>
</dbReference>
<dbReference type="EC" id="3.2.1.21" evidence="5"/>
<feature type="domain" description="Fibronectin type III-like" evidence="16">
    <location>
        <begin position="709"/>
        <end position="778"/>
    </location>
</feature>
<evidence type="ECO:0000256" key="13">
    <source>
        <dbReference type="ARBA" id="ARBA00023326"/>
    </source>
</evidence>
<feature type="region of interest" description="Disordered" evidence="14">
    <location>
        <begin position="184"/>
        <end position="232"/>
    </location>
</feature>
<protein>
    <recommendedName>
        <fullName evidence="5">beta-glucosidase</fullName>
        <ecNumber evidence="5">3.2.1.21</ecNumber>
    </recommendedName>
</protein>
<dbReference type="SMART" id="SM01217">
    <property type="entry name" value="Fn3_like"/>
    <property type="match status" value="1"/>
</dbReference>
<dbReference type="OrthoDB" id="416222at2759"/>
<dbReference type="Pfam" id="PF00933">
    <property type="entry name" value="Glyco_hydro_3"/>
    <property type="match status" value="2"/>
</dbReference>
<dbReference type="EMBL" id="QGDH01000172">
    <property type="protein sequence ID" value="RAR03737.1"/>
    <property type="molecule type" value="Genomic_DNA"/>
</dbReference>
<evidence type="ECO:0000256" key="12">
    <source>
        <dbReference type="ARBA" id="ARBA00023295"/>
    </source>
</evidence>
<keyword evidence="6" id="KW-0964">Secreted</keyword>
<comment type="catalytic activity">
    <reaction evidence="1">
        <text>Hydrolysis of terminal, non-reducing beta-D-glucosyl residues with release of beta-D-glucose.</text>
        <dbReference type="EC" id="3.2.1.21"/>
    </reaction>
</comment>
<dbReference type="InterPro" id="IPR002772">
    <property type="entry name" value="Glyco_hydro_3_C"/>
</dbReference>
<evidence type="ECO:0000256" key="8">
    <source>
        <dbReference type="ARBA" id="ARBA00022801"/>
    </source>
</evidence>